<comment type="caution">
    <text evidence="1">The sequence shown here is derived from an EMBL/GenBank/DDBJ whole genome shotgun (WGS) entry which is preliminary data.</text>
</comment>
<evidence type="ECO:0000313" key="2">
    <source>
        <dbReference type="Proteomes" id="UP001451303"/>
    </source>
</evidence>
<dbReference type="EMBL" id="JAVLET010000014">
    <property type="protein sequence ID" value="KAL0466035.1"/>
    <property type="molecule type" value="Genomic_DNA"/>
</dbReference>
<name>A0ABR3D015_NEUIN</name>
<keyword evidence="2" id="KW-1185">Reference proteome</keyword>
<organism evidence="1 2">
    <name type="scientific">Neurospora intermedia</name>
    <dbReference type="NCBI Taxonomy" id="5142"/>
    <lineage>
        <taxon>Eukaryota</taxon>
        <taxon>Fungi</taxon>
        <taxon>Dikarya</taxon>
        <taxon>Ascomycota</taxon>
        <taxon>Pezizomycotina</taxon>
        <taxon>Sordariomycetes</taxon>
        <taxon>Sordariomycetidae</taxon>
        <taxon>Sordariales</taxon>
        <taxon>Sordariaceae</taxon>
        <taxon>Neurospora</taxon>
    </lineage>
</organism>
<reference evidence="1 2" key="1">
    <citation type="submission" date="2023-09" db="EMBL/GenBank/DDBJ databases">
        <title>Multi-omics analysis of a traditional fermented food reveals byproduct-associated fungal strains for waste-to-food upcycling.</title>
        <authorList>
            <consortium name="Lawrence Berkeley National Laboratory"/>
            <person name="Rekdal V.M."/>
            <person name="Villalobos-Escobedo J.M."/>
            <person name="Rodriguez-Valeron N."/>
            <person name="Garcia M.O."/>
            <person name="Vasquez D.P."/>
            <person name="Damayanti I."/>
            <person name="Sorensen P.M."/>
            <person name="Baidoo E.E."/>
            <person name="De Carvalho A.C."/>
            <person name="Riley R."/>
            <person name="Lipzen A."/>
            <person name="He G."/>
            <person name="Yan M."/>
            <person name="Haridas S."/>
            <person name="Daum C."/>
            <person name="Yoshinaga Y."/>
            <person name="Ng V."/>
            <person name="Grigoriev I.V."/>
            <person name="Munk R."/>
            <person name="Nuraida L."/>
            <person name="Wijaya C.H."/>
            <person name="Morales P.-C."/>
            <person name="Keasling J.D."/>
        </authorList>
    </citation>
    <scope>NUCLEOTIDE SEQUENCE [LARGE SCALE GENOMIC DNA]</scope>
    <source>
        <strain evidence="1 2">FGSC 2613</strain>
    </source>
</reference>
<accession>A0ABR3D015</accession>
<protein>
    <submittedName>
        <fullName evidence="1">Uncharacterized protein</fullName>
    </submittedName>
</protein>
<evidence type="ECO:0000313" key="1">
    <source>
        <dbReference type="EMBL" id="KAL0466035.1"/>
    </source>
</evidence>
<dbReference type="Proteomes" id="UP001451303">
    <property type="component" value="Unassembled WGS sequence"/>
</dbReference>
<gene>
    <name evidence="1" type="ORF">QR685DRAFT_575655</name>
</gene>
<sequence length="114" mass="13045">MFGRKQRKELYDYIFWVLKTSWRCLFLFSGKHSGGQLESLRDKILAKDSGTLLLHGHSTKGEEQTATFILGEQAADMLVAWIDGMGYVTTQIRNRHLTFGVCVCVYLRAVIRDT</sequence>
<proteinExistence type="predicted"/>